<accession>A0A6A9QV82</accession>
<evidence type="ECO:0000313" key="2">
    <source>
        <dbReference type="Proteomes" id="UP000470772"/>
    </source>
</evidence>
<sequence>MISGPLDYFLLNIKKLIGGFDFSLNLYYVDVPVGLDASYIIYPPSALMSKKDIISRRSGIKKMYASFMEKVVERTANSEHLVCSSNYIKQIVKNDFNYDCSVIYPSVDVFLEALCC</sequence>
<keyword evidence="2" id="KW-1185">Reference proteome</keyword>
<dbReference type="RefSeq" id="WP_156016538.1">
    <property type="nucleotide sequence ID" value="NZ_WGGD01000005.1"/>
</dbReference>
<proteinExistence type="predicted"/>
<evidence type="ECO:0000313" key="1">
    <source>
        <dbReference type="EMBL" id="MUN28982.1"/>
    </source>
</evidence>
<dbReference type="AlphaFoldDB" id="A0A6A9QV82"/>
<dbReference type="EMBL" id="WGGD01000005">
    <property type="protein sequence ID" value="MUN28982.1"/>
    <property type="molecule type" value="Genomic_DNA"/>
</dbReference>
<dbReference type="Proteomes" id="UP000470772">
    <property type="component" value="Unassembled WGS sequence"/>
</dbReference>
<gene>
    <name evidence="1" type="ORF">GC250_05910</name>
</gene>
<protein>
    <submittedName>
        <fullName evidence="1">Uncharacterized protein</fullName>
    </submittedName>
</protein>
<comment type="caution">
    <text evidence="1">The sequence shown here is derived from an EMBL/GenBank/DDBJ whole genome shotgun (WGS) entry which is preliminary data.</text>
</comment>
<name>A0A6A9QV82_SULME</name>
<reference evidence="1 2" key="1">
    <citation type="submission" date="2019-10" db="EMBL/GenBank/DDBJ databases">
        <title>Sequencing and Assembly of Multiple Reported Metal-Biooxidizing Members of the Extremely Thermoacidophilic Archaeal Family Sulfolobaceae.</title>
        <authorList>
            <person name="Counts J.A."/>
            <person name="Kelly R.M."/>
        </authorList>
    </citation>
    <scope>NUCLEOTIDE SEQUENCE [LARGE SCALE GENOMIC DNA]</scope>
    <source>
        <strain evidence="1 2">DSM 6482</strain>
    </source>
</reference>
<organism evidence="1 2">
    <name type="scientific">Sulfuracidifex metallicus DSM 6482 = JCM 9184</name>
    <dbReference type="NCBI Taxonomy" id="523847"/>
    <lineage>
        <taxon>Archaea</taxon>
        <taxon>Thermoproteota</taxon>
        <taxon>Thermoprotei</taxon>
        <taxon>Sulfolobales</taxon>
        <taxon>Sulfolobaceae</taxon>
        <taxon>Sulfuracidifex</taxon>
    </lineage>
</organism>